<dbReference type="InterPro" id="IPR022222">
    <property type="entry name" value="DUF3747"/>
</dbReference>
<feature type="domain" description="SLH" evidence="2">
    <location>
        <begin position="335"/>
        <end position="401"/>
    </location>
</feature>
<organism evidence="3 4">
    <name type="scientific">Lyngbya confervoides BDU141951</name>
    <dbReference type="NCBI Taxonomy" id="1574623"/>
    <lineage>
        <taxon>Bacteria</taxon>
        <taxon>Bacillati</taxon>
        <taxon>Cyanobacteriota</taxon>
        <taxon>Cyanophyceae</taxon>
        <taxon>Oscillatoriophycideae</taxon>
        <taxon>Oscillatoriales</taxon>
        <taxon>Microcoleaceae</taxon>
        <taxon>Lyngbya</taxon>
    </lineage>
</organism>
<keyword evidence="4" id="KW-1185">Reference proteome</keyword>
<dbReference type="InterPro" id="IPR001119">
    <property type="entry name" value="SLH_dom"/>
</dbReference>
<feature type="signal peptide" evidence="1">
    <location>
        <begin position="1"/>
        <end position="31"/>
    </location>
</feature>
<dbReference type="AlphaFoldDB" id="A0ABD4T978"/>
<name>A0ABD4T978_9CYAN</name>
<dbReference type="Pfam" id="PF00395">
    <property type="entry name" value="SLH"/>
    <property type="match status" value="2"/>
</dbReference>
<proteinExistence type="predicted"/>
<dbReference type="EMBL" id="JTHE03000121">
    <property type="protein sequence ID" value="MCM1985359.1"/>
    <property type="molecule type" value="Genomic_DNA"/>
</dbReference>
<dbReference type="Pfam" id="PF12565">
    <property type="entry name" value="DUF3747"/>
    <property type="match status" value="1"/>
</dbReference>
<evidence type="ECO:0000256" key="1">
    <source>
        <dbReference type="SAM" id="SignalP"/>
    </source>
</evidence>
<feature type="domain" description="SLH" evidence="2">
    <location>
        <begin position="197"/>
        <end position="260"/>
    </location>
</feature>
<dbReference type="PANTHER" id="PTHR43308">
    <property type="entry name" value="OUTER MEMBRANE PROTEIN ALPHA-RELATED"/>
    <property type="match status" value="1"/>
</dbReference>
<evidence type="ECO:0000313" key="3">
    <source>
        <dbReference type="EMBL" id="MCM1985359.1"/>
    </source>
</evidence>
<dbReference type="Proteomes" id="UP000031561">
    <property type="component" value="Unassembled WGS sequence"/>
</dbReference>
<sequence>MKKQIVRPLVYSAIAALSSLQVFLPFQASHAATFGSSEVDQSKFVAVAAPIGSGDKHQLLIIEQQSDERPCWEESGSNPVMIDPLLSTFNFAGICGRSVDANGYSIRVGEQDLGLRYRLRIRDRDGNLVLVGAPDNTTTPEIEIGSANGSTTGFAKIVLNSGWRFAKRTYEDKVLGHVYLVADSLDQVGETPPVTVIGDLPFQDVAGDLYLEEIRKAVELQFIKGFEDNTFRPRTALTREQIVSMILEAIKTLPDTRLNIPSQVQRGPYPDVDSSRWSAAKIAYAKENNIVSGYEDGNFRPTQAVTRAELMAILRRASEYALTLQGQDPELVQSVTPINFVDTSGHWARDLITQMSGFCGVASPLNESGQAFAPNQPGLRNYAAAATLRMLDCVRLESSSNSPSS</sequence>
<accession>A0ABD4T978</accession>
<evidence type="ECO:0000313" key="4">
    <source>
        <dbReference type="Proteomes" id="UP000031561"/>
    </source>
</evidence>
<feature type="domain" description="SLH" evidence="2">
    <location>
        <begin position="265"/>
        <end position="328"/>
    </location>
</feature>
<dbReference type="PANTHER" id="PTHR43308:SF5">
    <property type="entry name" value="S-LAYER PROTEIN _ PEPTIDOGLYCAN ENDO-BETA-N-ACETYLGLUCOSAMINIDASE"/>
    <property type="match status" value="1"/>
</dbReference>
<evidence type="ECO:0000259" key="2">
    <source>
        <dbReference type="PROSITE" id="PS51272"/>
    </source>
</evidence>
<gene>
    <name evidence="3" type="ORF">QQ91_0021310</name>
</gene>
<dbReference type="InterPro" id="IPR051465">
    <property type="entry name" value="Cell_Envelope_Struct_Comp"/>
</dbReference>
<feature type="chain" id="PRO_5044853710" evidence="1">
    <location>
        <begin position="32"/>
        <end position="405"/>
    </location>
</feature>
<dbReference type="PROSITE" id="PS51272">
    <property type="entry name" value="SLH"/>
    <property type="match status" value="3"/>
</dbReference>
<protein>
    <submittedName>
        <fullName evidence="3">DUF3747 domain-containing protein</fullName>
    </submittedName>
</protein>
<keyword evidence="1" id="KW-0732">Signal</keyword>
<reference evidence="3 4" key="1">
    <citation type="journal article" date="2015" name="Genome Announc.">
        <title>Draft Genome Sequence of Filamentous Marine Cyanobacterium Lyngbya confervoides Strain BDU141951.</title>
        <authorList>
            <person name="Chandrababunaidu M.M."/>
            <person name="Sen D."/>
            <person name="Tripathy S."/>
        </authorList>
    </citation>
    <scope>NUCLEOTIDE SEQUENCE [LARGE SCALE GENOMIC DNA]</scope>
    <source>
        <strain evidence="3 4">BDU141951</strain>
    </source>
</reference>
<dbReference type="RefSeq" id="WP_166278322.1">
    <property type="nucleotide sequence ID" value="NZ_JTHE03000121.1"/>
</dbReference>
<comment type="caution">
    <text evidence="3">The sequence shown here is derived from an EMBL/GenBank/DDBJ whole genome shotgun (WGS) entry which is preliminary data.</text>
</comment>